<keyword evidence="2" id="KW-1133">Transmembrane helix</keyword>
<keyword evidence="4" id="KW-1185">Reference proteome</keyword>
<evidence type="ECO:0000313" key="4">
    <source>
        <dbReference type="Proteomes" id="UP000023152"/>
    </source>
</evidence>
<dbReference type="InterPro" id="IPR011990">
    <property type="entry name" value="TPR-like_helical_dom_sf"/>
</dbReference>
<dbReference type="AlphaFoldDB" id="X6NGF8"/>
<dbReference type="OrthoDB" id="66906at2759"/>
<keyword evidence="2" id="KW-0472">Membrane</keyword>
<accession>X6NGF8</accession>
<feature type="region of interest" description="Disordered" evidence="1">
    <location>
        <begin position="1"/>
        <end position="50"/>
    </location>
</feature>
<feature type="compositionally biased region" description="Basic and acidic residues" evidence="1">
    <location>
        <begin position="40"/>
        <end position="50"/>
    </location>
</feature>
<proteinExistence type="predicted"/>
<gene>
    <name evidence="3" type="ORF">RFI_11759</name>
</gene>
<sequence length="386" mass="44177">MSNPNNDGLITTTGNEAKPTLTSEVVNSNGNEPFMTTSDANEKKKEKREANGVETSIHIIDIQQNDIKKVVLTEMDEYKSEDEQRVFDYGLFLDEYKRLKEEHYETCEKLCLKAINMTQSNKALRSKVYNCLGYLYENGTKEMSFDDIFERYVLALQLDECNADAHFNVANFLIEQGTRHLTRGMELFPTHDKSKIRSVGQVRHTFLLQTRFLNIGDKIWMNSKEYQVVDISNGIFRCELVNETPMRNDSQETWPTNDLATKDLATKDKRNITIINCNDNNDIQVLQKIGTETGNHQLKLSGDIGNPIPQTLQTRNERTANPKYSTEICDKRHQSTSIKYAYCIYLWPLALLLTTVLAIVGIGTFAGTTQLEQNQILFKSICTSFF</sequence>
<dbReference type="EMBL" id="ASPP01008580">
    <property type="protein sequence ID" value="ETO25380.1"/>
    <property type="molecule type" value="Genomic_DNA"/>
</dbReference>
<keyword evidence="2" id="KW-0812">Transmembrane</keyword>
<dbReference type="Proteomes" id="UP000023152">
    <property type="component" value="Unassembled WGS sequence"/>
</dbReference>
<evidence type="ECO:0000313" key="3">
    <source>
        <dbReference type="EMBL" id="ETO25380.1"/>
    </source>
</evidence>
<name>X6NGF8_RETFI</name>
<feature type="transmembrane region" description="Helical" evidence="2">
    <location>
        <begin position="344"/>
        <end position="366"/>
    </location>
</feature>
<evidence type="ECO:0000256" key="1">
    <source>
        <dbReference type="SAM" id="MobiDB-lite"/>
    </source>
</evidence>
<evidence type="ECO:0000256" key="2">
    <source>
        <dbReference type="SAM" id="Phobius"/>
    </source>
</evidence>
<reference evidence="3 4" key="1">
    <citation type="journal article" date="2013" name="Curr. Biol.">
        <title>The Genome of the Foraminiferan Reticulomyxa filosa.</title>
        <authorList>
            <person name="Glockner G."/>
            <person name="Hulsmann N."/>
            <person name="Schleicher M."/>
            <person name="Noegel A.A."/>
            <person name="Eichinger L."/>
            <person name="Gallinger C."/>
            <person name="Pawlowski J."/>
            <person name="Sierra R."/>
            <person name="Euteneuer U."/>
            <person name="Pillet L."/>
            <person name="Moustafa A."/>
            <person name="Platzer M."/>
            <person name="Groth M."/>
            <person name="Szafranski K."/>
            <person name="Schliwa M."/>
        </authorList>
    </citation>
    <scope>NUCLEOTIDE SEQUENCE [LARGE SCALE GENOMIC DNA]</scope>
</reference>
<feature type="compositionally biased region" description="Polar residues" evidence="1">
    <location>
        <begin position="1"/>
        <end position="39"/>
    </location>
</feature>
<dbReference type="Gene3D" id="1.25.40.10">
    <property type="entry name" value="Tetratricopeptide repeat domain"/>
    <property type="match status" value="1"/>
</dbReference>
<protein>
    <submittedName>
        <fullName evidence="3">Uncharacterized protein</fullName>
    </submittedName>
</protein>
<comment type="caution">
    <text evidence="3">The sequence shown here is derived from an EMBL/GenBank/DDBJ whole genome shotgun (WGS) entry which is preliminary data.</text>
</comment>
<organism evidence="3 4">
    <name type="scientific">Reticulomyxa filosa</name>
    <dbReference type="NCBI Taxonomy" id="46433"/>
    <lineage>
        <taxon>Eukaryota</taxon>
        <taxon>Sar</taxon>
        <taxon>Rhizaria</taxon>
        <taxon>Retaria</taxon>
        <taxon>Foraminifera</taxon>
        <taxon>Monothalamids</taxon>
        <taxon>Reticulomyxidae</taxon>
        <taxon>Reticulomyxa</taxon>
    </lineage>
</organism>